<dbReference type="Proteomes" id="UP000593765">
    <property type="component" value="Chromosome"/>
</dbReference>
<sequence length="116" mass="13053">MPRPGRVLVRAIIFLIVFSLVLLAAMKLYLLPAMAAMKDADQRQREHLQATAVLMLCVVLFVLFAGLLLTFRPGRFFFPRAPLARAKPTVYVDAWAEAGRRAKVEPEDGKDRDVDL</sequence>
<dbReference type="AlphaFoldDB" id="A0A7M2X0A4"/>
<gene>
    <name evidence="2" type="ORF">IPV69_07140</name>
</gene>
<evidence type="ECO:0000313" key="2">
    <source>
        <dbReference type="EMBL" id="QOV91125.1"/>
    </source>
</evidence>
<dbReference type="EMBL" id="CP063458">
    <property type="protein sequence ID" value="QOV91125.1"/>
    <property type="molecule type" value="Genomic_DNA"/>
</dbReference>
<feature type="transmembrane region" description="Helical" evidence="1">
    <location>
        <begin position="7"/>
        <end position="30"/>
    </location>
</feature>
<feature type="transmembrane region" description="Helical" evidence="1">
    <location>
        <begin position="50"/>
        <end position="71"/>
    </location>
</feature>
<proteinExistence type="predicted"/>
<organism evidence="2 3">
    <name type="scientific">Humisphaera borealis</name>
    <dbReference type="NCBI Taxonomy" id="2807512"/>
    <lineage>
        <taxon>Bacteria</taxon>
        <taxon>Pseudomonadati</taxon>
        <taxon>Planctomycetota</taxon>
        <taxon>Phycisphaerae</taxon>
        <taxon>Tepidisphaerales</taxon>
        <taxon>Tepidisphaeraceae</taxon>
        <taxon>Humisphaera</taxon>
    </lineage>
</organism>
<protein>
    <submittedName>
        <fullName evidence="2">Uncharacterized protein</fullName>
    </submittedName>
</protein>
<keyword evidence="1" id="KW-1133">Transmembrane helix</keyword>
<keyword evidence="1" id="KW-0472">Membrane</keyword>
<evidence type="ECO:0000256" key="1">
    <source>
        <dbReference type="SAM" id="Phobius"/>
    </source>
</evidence>
<dbReference type="KEGG" id="hbs:IPV69_07140"/>
<keyword evidence="1" id="KW-0812">Transmembrane</keyword>
<reference evidence="2 3" key="1">
    <citation type="submission" date="2020-10" db="EMBL/GenBank/DDBJ databases">
        <title>Wide distribution of Phycisphaera-like planctomycetes from WD2101 soil group in peatlands and genome analysis of the first cultivated representative.</title>
        <authorList>
            <person name="Dedysh S.N."/>
            <person name="Beletsky A.V."/>
            <person name="Ivanova A."/>
            <person name="Kulichevskaya I.S."/>
            <person name="Suzina N.E."/>
            <person name="Philippov D.A."/>
            <person name="Rakitin A.L."/>
            <person name="Mardanov A.V."/>
            <person name="Ravin N.V."/>
        </authorList>
    </citation>
    <scope>NUCLEOTIDE SEQUENCE [LARGE SCALE GENOMIC DNA]</scope>
    <source>
        <strain evidence="2 3">M1803</strain>
    </source>
</reference>
<accession>A0A7M2X0A4</accession>
<dbReference type="RefSeq" id="WP_206294260.1">
    <property type="nucleotide sequence ID" value="NZ_CP063458.1"/>
</dbReference>
<keyword evidence="3" id="KW-1185">Reference proteome</keyword>
<name>A0A7M2X0A4_9BACT</name>
<evidence type="ECO:0000313" key="3">
    <source>
        <dbReference type="Proteomes" id="UP000593765"/>
    </source>
</evidence>